<reference evidence="2 3" key="1">
    <citation type="submission" date="2021-06" db="EMBL/GenBank/DDBJ databases">
        <title>Caerostris extrusa draft genome.</title>
        <authorList>
            <person name="Kono N."/>
            <person name="Arakawa K."/>
        </authorList>
    </citation>
    <scope>NUCLEOTIDE SEQUENCE [LARGE SCALE GENOMIC DNA]</scope>
</reference>
<dbReference type="Proteomes" id="UP001054945">
    <property type="component" value="Unassembled WGS sequence"/>
</dbReference>
<name>A0AAV4NY56_CAEEX</name>
<evidence type="ECO:0000256" key="1">
    <source>
        <dbReference type="SAM" id="MobiDB-lite"/>
    </source>
</evidence>
<dbReference type="EMBL" id="BPLR01021446">
    <property type="protein sequence ID" value="GIX89701.1"/>
    <property type="molecule type" value="Genomic_DNA"/>
</dbReference>
<organism evidence="2 3">
    <name type="scientific">Caerostris extrusa</name>
    <name type="common">Bark spider</name>
    <name type="synonym">Caerostris bankana</name>
    <dbReference type="NCBI Taxonomy" id="172846"/>
    <lineage>
        <taxon>Eukaryota</taxon>
        <taxon>Metazoa</taxon>
        <taxon>Ecdysozoa</taxon>
        <taxon>Arthropoda</taxon>
        <taxon>Chelicerata</taxon>
        <taxon>Arachnida</taxon>
        <taxon>Araneae</taxon>
        <taxon>Araneomorphae</taxon>
        <taxon>Entelegynae</taxon>
        <taxon>Araneoidea</taxon>
        <taxon>Araneidae</taxon>
        <taxon>Caerostris</taxon>
    </lineage>
</organism>
<evidence type="ECO:0000313" key="3">
    <source>
        <dbReference type="Proteomes" id="UP001054945"/>
    </source>
</evidence>
<accession>A0AAV4NY56</accession>
<feature type="region of interest" description="Disordered" evidence="1">
    <location>
        <begin position="1"/>
        <end position="22"/>
    </location>
</feature>
<sequence>MRRCSFNETDNPSETIINANDSQRTPGVIASHLTMTSVYHSVRGRPLKVQKLFRRNKILSRPTKQFPSLWTLY</sequence>
<evidence type="ECO:0000313" key="2">
    <source>
        <dbReference type="EMBL" id="GIX89701.1"/>
    </source>
</evidence>
<dbReference type="AlphaFoldDB" id="A0AAV4NY56"/>
<keyword evidence="3" id="KW-1185">Reference proteome</keyword>
<protein>
    <submittedName>
        <fullName evidence="2">Uncharacterized protein</fullName>
    </submittedName>
</protein>
<proteinExistence type="predicted"/>
<gene>
    <name evidence="2" type="ORF">CEXT_589821</name>
</gene>
<comment type="caution">
    <text evidence="2">The sequence shown here is derived from an EMBL/GenBank/DDBJ whole genome shotgun (WGS) entry which is preliminary data.</text>
</comment>